<dbReference type="AlphaFoldDB" id="A0A8H3FBJ9"/>
<feature type="region of interest" description="Disordered" evidence="1">
    <location>
        <begin position="462"/>
        <end position="609"/>
    </location>
</feature>
<proteinExistence type="predicted"/>
<feature type="compositionally biased region" description="Polar residues" evidence="1">
    <location>
        <begin position="477"/>
        <end position="486"/>
    </location>
</feature>
<dbReference type="Gene3D" id="3.40.525.10">
    <property type="entry name" value="CRAL-TRIO lipid binding domain"/>
    <property type="match status" value="1"/>
</dbReference>
<dbReference type="GO" id="GO:0007264">
    <property type="term" value="P:small GTPase-mediated signal transduction"/>
    <property type="evidence" value="ECO:0007669"/>
    <property type="project" value="TreeGrafter"/>
</dbReference>
<dbReference type="GO" id="GO:0005096">
    <property type="term" value="F:GTPase activator activity"/>
    <property type="evidence" value="ECO:0007669"/>
    <property type="project" value="TreeGrafter"/>
</dbReference>
<dbReference type="InterPro" id="IPR000198">
    <property type="entry name" value="RhoGAP_dom"/>
</dbReference>
<feature type="compositionally biased region" description="Acidic residues" evidence="1">
    <location>
        <begin position="560"/>
        <end position="572"/>
    </location>
</feature>
<dbReference type="PANTHER" id="PTHR45808">
    <property type="entry name" value="RHO GTPASE-ACTIVATING PROTEIN 68F"/>
    <property type="match status" value="1"/>
</dbReference>
<dbReference type="SUPFAM" id="SSF48350">
    <property type="entry name" value="GTPase activation domain, GAP"/>
    <property type="match status" value="1"/>
</dbReference>
<dbReference type="Pfam" id="PF13716">
    <property type="entry name" value="CRAL_TRIO_2"/>
    <property type="match status" value="1"/>
</dbReference>
<feature type="compositionally biased region" description="Pro residues" evidence="1">
    <location>
        <begin position="587"/>
        <end position="600"/>
    </location>
</feature>
<dbReference type="InterPro" id="IPR036865">
    <property type="entry name" value="CRAL-TRIO_dom_sf"/>
</dbReference>
<name>A0A8H3FBJ9_9LECA</name>
<dbReference type="Gene3D" id="1.10.555.10">
    <property type="entry name" value="Rho GTPase activation protein"/>
    <property type="match status" value="1"/>
</dbReference>
<dbReference type="Pfam" id="PF00620">
    <property type="entry name" value="RhoGAP"/>
    <property type="match status" value="1"/>
</dbReference>
<reference evidence="3" key="1">
    <citation type="submission" date="2021-03" db="EMBL/GenBank/DDBJ databases">
        <authorList>
            <person name="Tagirdzhanova G."/>
        </authorList>
    </citation>
    <scope>NUCLEOTIDE SEQUENCE</scope>
</reference>
<feature type="domain" description="Rho-GAP" evidence="2">
    <location>
        <begin position="224"/>
        <end position="442"/>
    </location>
</feature>
<accession>A0A8H3FBJ9</accession>
<dbReference type="InterPro" id="IPR001251">
    <property type="entry name" value="CRAL-TRIO_dom"/>
</dbReference>
<evidence type="ECO:0000259" key="2">
    <source>
        <dbReference type="PROSITE" id="PS50238"/>
    </source>
</evidence>
<dbReference type="SMART" id="SM00324">
    <property type="entry name" value="RhoGAP"/>
    <property type="match status" value="1"/>
</dbReference>
<dbReference type="GO" id="GO:0005737">
    <property type="term" value="C:cytoplasm"/>
    <property type="evidence" value="ECO:0007669"/>
    <property type="project" value="TreeGrafter"/>
</dbReference>
<evidence type="ECO:0000256" key="1">
    <source>
        <dbReference type="SAM" id="MobiDB-lite"/>
    </source>
</evidence>
<organism evidence="3 4">
    <name type="scientific">Heterodermia speciosa</name>
    <dbReference type="NCBI Taxonomy" id="116794"/>
    <lineage>
        <taxon>Eukaryota</taxon>
        <taxon>Fungi</taxon>
        <taxon>Dikarya</taxon>
        <taxon>Ascomycota</taxon>
        <taxon>Pezizomycotina</taxon>
        <taxon>Lecanoromycetes</taxon>
        <taxon>OSLEUM clade</taxon>
        <taxon>Lecanoromycetidae</taxon>
        <taxon>Caliciales</taxon>
        <taxon>Physciaceae</taxon>
        <taxon>Heterodermia</taxon>
    </lineage>
</organism>
<dbReference type="InterPro" id="IPR008936">
    <property type="entry name" value="Rho_GTPase_activation_prot"/>
</dbReference>
<evidence type="ECO:0000313" key="4">
    <source>
        <dbReference type="Proteomes" id="UP000664521"/>
    </source>
</evidence>
<dbReference type="SUPFAM" id="SSF52087">
    <property type="entry name" value="CRAL/TRIO domain"/>
    <property type="match status" value="1"/>
</dbReference>
<keyword evidence="4" id="KW-1185">Reference proteome</keyword>
<sequence length="609" mass="68244">MRNQFAQRRRTSSLPLSAIPPSPTSTDYSTSLANLAAQILYRSPLPSSKSDLPVFVLNAAAFPDAKETDYDALLPYVLARLPDEDELITGQGYEIVFFAGTKGHAATASKKGRPGWGWFLQAYHLLTRLTRKRLQKLYIVHEKNWIRLLVGMFSTVVSPKFNKKVVHDINKGLAVSTLSSLALITPIEDLLIPPSAYLTDRHLTPDIYTPYMSGRRAFAVRQPLPISSTGDVRLPRVLRESTSFLLIDPLIKTRGLFRINARAVEVEILKEAYDRAQKFIVWRDGATYQASPHSKLGSGLVWVDELELTEGFGVHTAGGLIKQWYKDLRCPIFPPESYTALEKFYGDSDKSFEVPQLLEMLSQEAAWSVLSTTSRQVLTLHLLPMLSRITEFQDWNQMTAYNLALCFAPIMICGPDPIQDYKISGIVRRLLEAMISHWKDDLAQAFDMDNGKFEDSLRLPESAEDREDPLEEPHGAQPSSDAQSSGILLLDNDEDSGEEIETRPPLPPRPQQVSSSVEDSKSARRKPAPRLQTPPRYSTLAGSSFSMSADQYLNNVPLESDLEDDHDMEELPDLPAYHRTSLQQTMSPPPTSPPPLIPRKPLPKSDNFA</sequence>
<feature type="region of interest" description="Disordered" evidence="1">
    <location>
        <begin position="1"/>
        <end position="25"/>
    </location>
</feature>
<feature type="compositionally biased region" description="Polar residues" evidence="1">
    <location>
        <begin position="540"/>
        <end position="554"/>
    </location>
</feature>
<dbReference type="PANTHER" id="PTHR45808:SF2">
    <property type="entry name" value="RHO GTPASE-ACTIVATING PROTEIN 68F"/>
    <property type="match status" value="1"/>
</dbReference>
<gene>
    <name evidence="3" type="ORF">HETSPECPRED_004302</name>
</gene>
<dbReference type="OrthoDB" id="410651at2759"/>
<dbReference type="PROSITE" id="PS50238">
    <property type="entry name" value="RHOGAP"/>
    <property type="match status" value="1"/>
</dbReference>
<comment type="caution">
    <text evidence="3">The sequence shown here is derived from an EMBL/GenBank/DDBJ whole genome shotgun (WGS) entry which is preliminary data.</text>
</comment>
<dbReference type="CDD" id="cd00159">
    <property type="entry name" value="RhoGAP"/>
    <property type="match status" value="1"/>
</dbReference>
<dbReference type="Proteomes" id="UP000664521">
    <property type="component" value="Unassembled WGS sequence"/>
</dbReference>
<dbReference type="EMBL" id="CAJPDS010000026">
    <property type="protein sequence ID" value="CAF9920594.1"/>
    <property type="molecule type" value="Genomic_DNA"/>
</dbReference>
<protein>
    <recommendedName>
        <fullName evidence="2">Rho-GAP domain-containing protein</fullName>
    </recommendedName>
</protein>
<evidence type="ECO:0000313" key="3">
    <source>
        <dbReference type="EMBL" id="CAF9920594.1"/>
    </source>
</evidence>